<name>A0A453NWH4_AEGTS</name>
<protein>
    <submittedName>
        <fullName evidence="1">Uncharacterized protein</fullName>
    </submittedName>
</protein>
<evidence type="ECO:0000313" key="1">
    <source>
        <dbReference type="EnsemblPlants" id="AET6Gv20519200.9"/>
    </source>
</evidence>
<dbReference type="AlphaFoldDB" id="A0A453NWH4"/>
<dbReference type="Gramene" id="AET6Gv20519200.9">
    <property type="protein sequence ID" value="AET6Gv20519200.9"/>
    <property type="gene ID" value="AET6Gv20519200"/>
</dbReference>
<keyword evidence="2" id="KW-1185">Reference proteome</keyword>
<reference evidence="2" key="2">
    <citation type="journal article" date="2017" name="Nat. Plants">
        <title>The Aegilops tauschii genome reveals multiple impacts of transposons.</title>
        <authorList>
            <person name="Zhao G."/>
            <person name="Zou C."/>
            <person name="Li K."/>
            <person name="Wang K."/>
            <person name="Li T."/>
            <person name="Gao L."/>
            <person name="Zhang X."/>
            <person name="Wang H."/>
            <person name="Yang Z."/>
            <person name="Liu X."/>
            <person name="Jiang W."/>
            <person name="Mao L."/>
            <person name="Kong X."/>
            <person name="Jiao Y."/>
            <person name="Jia J."/>
        </authorList>
    </citation>
    <scope>NUCLEOTIDE SEQUENCE [LARGE SCALE GENOMIC DNA]</scope>
    <source>
        <strain evidence="2">cv. AL8/78</strain>
    </source>
</reference>
<organism evidence="1 2">
    <name type="scientific">Aegilops tauschii subsp. strangulata</name>
    <name type="common">Goatgrass</name>
    <dbReference type="NCBI Taxonomy" id="200361"/>
    <lineage>
        <taxon>Eukaryota</taxon>
        <taxon>Viridiplantae</taxon>
        <taxon>Streptophyta</taxon>
        <taxon>Embryophyta</taxon>
        <taxon>Tracheophyta</taxon>
        <taxon>Spermatophyta</taxon>
        <taxon>Magnoliopsida</taxon>
        <taxon>Liliopsida</taxon>
        <taxon>Poales</taxon>
        <taxon>Poaceae</taxon>
        <taxon>BOP clade</taxon>
        <taxon>Pooideae</taxon>
        <taxon>Triticodae</taxon>
        <taxon>Triticeae</taxon>
        <taxon>Triticinae</taxon>
        <taxon>Aegilops</taxon>
    </lineage>
</organism>
<evidence type="ECO:0000313" key="2">
    <source>
        <dbReference type="Proteomes" id="UP000015105"/>
    </source>
</evidence>
<proteinExistence type="predicted"/>
<reference evidence="1" key="5">
    <citation type="journal article" date="2021" name="G3 (Bethesda)">
        <title>Aegilops tauschii genome assembly Aet v5.0 features greater sequence contiguity and improved annotation.</title>
        <authorList>
            <person name="Wang L."/>
            <person name="Zhu T."/>
            <person name="Rodriguez J.C."/>
            <person name="Deal K.R."/>
            <person name="Dubcovsky J."/>
            <person name="McGuire P.E."/>
            <person name="Lux T."/>
            <person name="Spannagl M."/>
            <person name="Mayer K.F.X."/>
            <person name="Baldrich P."/>
            <person name="Meyers B.C."/>
            <person name="Huo N."/>
            <person name="Gu Y.Q."/>
            <person name="Zhou H."/>
            <person name="Devos K.M."/>
            <person name="Bennetzen J.L."/>
            <person name="Unver T."/>
            <person name="Budak H."/>
            <person name="Gulick P.J."/>
            <person name="Galiba G."/>
            <person name="Kalapos B."/>
            <person name="Nelson D.R."/>
            <person name="Li P."/>
            <person name="You F.M."/>
            <person name="Luo M.C."/>
            <person name="Dvorak J."/>
        </authorList>
    </citation>
    <scope>NUCLEOTIDE SEQUENCE [LARGE SCALE GENOMIC DNA]</scope>
    <source>
        <strain evidence="1">cv. AL8/78</strain>
    </source>
</reference>
<sequence length="98" mass="10911">MAAATSESKTPGPRCSGGCRWRQTRHWRPWRLESACLFPHDFHMTSIISADGCSHLDEQGRPRSEAAEQGTLLGPKNSRRIAIDLCSRPSPATFFLNT</sequence>
<dbReference type="EnsemblPlants" id="AET6Gv20519200.9">
    <property type="protein sequence ID" value="AET6Gv20519200.9"/>
    <property type="gene ID" value="AET6Gv20519200"/>
</dbReference>
<reference evidence="1" key="3">
    <citation type="journal article" date="2017" name="Nature">
        <title>Genome sequence of the progenitor of the wheat D genome Aegilops tauschii.</title>
        <authorList>
            <person name="Luo M.C."/>
            <person name="Gu Y.Q."/>
            <person name="Puiu D."/>
            <person name="Wang H."/>
            <person name="Twardziok S.O."/>
            <person name="Deal K.R."/>
            <person name="Huo N."/>
            <person name="Zhu T."/>
            <person name="Wang L."/>
            <person name="Wang Y."/>
            <person name="McGuire P.E."/>
            <person name="Liu S."/>
            <person name="Long H."/>
            <person name="Ramasamy R.K."/>
            <person name="Rodriguez J.C."/>
            <person name="Van S.L."/>
            <person name="Yuan L."/>
            <person name="Wang Z."/>
            <person name="Xia Z."/>
            <person name="Xiao L."/>
            <person name="Anderson O.D."/>
            <person name="Ouyang S."/>
            <person name="Liang Y."/>
            <person name="Zimin A.V."/>
            <person name="Pertea G."/>
            <person name="Qi P."/>
            <person name="Bennetzen J.L."/>
            <person name="Dai X."/>
            <person name="Dawson M.W."/>
            <person name="Muller H.G."/>
            <person name="Kugler K."/>
            <person name="Rivarola-Duarte L."/>
            <person name="Spannagl M."/>
            <person name="Mayer K.F.X."/>
            <person name="Lu F.H."/>
            <person name="Bevan M.W."/>
            <person name="Leroy P."/>
            <person name="Li P."/>
            <person name="You F.M."/>
            <person name="Sun Q."/>
            <person name="Liu Z."/>
            <person name="Lyons E."/>
            <person name="Wicker T."/>
            <person name="Salzberg S.L."/>
            <person name="Devos K.M."/>
            <person name="Dvorak J."/>
        </authorList>
    </citation>
    <scope>NUCLEOTIDE SEQUENCE [LARGE SCALE GENOMIC DNA]</scope>
    <source>
        <strain evidence="1">cv. AL8/78</strain>
    </source>
</reference>
<dbReference type="Proteomes" id="UP000015105">
    <property type="component" value="Chromosome 6D"/>
</dbReference>
<reference evidence="1" key="4">
    <citation type="submission" date="2019-03" db="UniProtKB">
        <authorList>
            <consortium name="EnsemblPlants"/>
        </authorList>
    </citation>
    <scope>IDENTIFICATION</scope>
</reference>
<reference evidence="2" key="1">
    <citation type="journal article" date="2014" name="Science">
        <title>Ancient hybridizations among the ancestral genomes of bread wheat.</title>
        <authorList>
            <consortium name="International Wheat Genome Sequencing Consortium,"/>
            <person name="Marcussen T."/>
            <person name="Sandve S.R."/>
            <person name="Heier L."/>
            <person name="Spannagl M."/>
            <person name="Pfeifer M."/>
            <person name="Jakobsen K.S."/>
            <person name="Wulff B.B."/>
            <person name="Steuernagel B."/>
            <person name="Mayer K.F."/>
            <person name="Olsen O.A."/>
        </authorList>
    </citation>
    <scope>NUCLEOTIDE SEQUENCE [LARGE SCALE GENOMIC DNA]</scope>
    <source>
        <strain evidence="2">cv. AL8/78</strain>
    </source>
</reference>
<accession>A0A453NWH4</accession>